<accession>A0AAD9M0I0</accession>
<gene>
    <name evidence="3" type="ORF">LX32DRAFT_413255</name>
</gene>
<sequence>MFSPFFGGFLLHMGGSIGIGERDRHGGKEMARENQRVGDDSHPSIRTGTRIHLIKQLTTNNTFRHEHETWNTTHFALGRTGQLSMVRWRLFYLHLDVWEDAFTLFGITAQSVERDCKFFFLHVFLLSWLLWDLTWAVLGFHSS</sequence>
<organism evidence="3 4">
    <name type="scientific">Colletotrichum zoysiae</name>
    <dbReference type="NCBI Taxonomy" id="1216348"/>
    <lineage>
        <taxon>Eukaryota</taxon>
        <taxon>Fungi</taxon>
        <taxon>Dikarya</taxon>
        <taxon>Ascomycota</taxon>
        <taxon>Pezizomycotina</taxon>
        <taxon>Sordariomycetes</taxon>
        <taxon>Hypocreomycetidae</taxon>
        <taxon>Glomerellales</taxon>
        <taxon>Glomerellaceae</taxon>
        <taxon>Colletotrichum</taxon>
        <taxon>Colletotrichum graminicola species complex</taxon>
    </lineage>
</organism>
<dbReference type="AlphaFoldDB" id="A0AAD9M0I0"/>
<evidence type="ECO:0000313" key="4">
    <source>
        <dbReference type="Proteomes" id="UP001232148"/>
    </source>
</evidence>
<keyword evidence="4" id="KW-1185">Reference proteome</keyword>
<evidence type="ECO:0000256" key="2">
    <source>
        <dbReference type="SAM" id="Phobius"/>
    </source>
</evidence>
<keyword evidence="2" id="KW-1133">Transmembrane helix</keyword>
<evidence type="ECO:0000256" key="1">
    <source>
        <dbReference type="SAM" id="MobiDB-lite"/>
    </source>
</evidence>
<feature type="transmembrane region" description="Helical" evidence="2">
    <location>
        <begin position="118"/>
        <end position="138"/>
    </location>
</feature>
<feature type="region of interest" description="Disordered" evidence="1">
    <location>
        <begin position="21"/>
        <end position="43"/>
    </location>
</feature>
<evidence type="ECO:0000313" key="3">
    <source>
        <dbReference type="EMBL" id="KAK2028064.1"/>
    </source>
</evidence>
<dbReference type="Proteomes" id="UP001232148">
    <property type="component" value="Unassembled WGS sequence"/>
</dbReference>
<dbReference type="EMBL" id="MU842884">
    <property type="protein sequence ID" value="KAK2028064.1"/>
    <property type="molecule type" value="Genomic_DNA"/>
</dbReference>
<name>A0AAD9M0I0_9PEZI</name>
<comment type="caution">
    <text evidence="3">The sequence shown here is derived from an EMBL/GenBank/DDBJ whole genome shotgun (WGS) entry which is preliminary data.</text>
</comment>
<reference evidence="3" key="1">
    <citation type="submission" date="2021-06" db="EMBL/GenBank/DDBJ databases">
        <title>Comparative genomics, transcriptomics and evolutionary studies reveal genomic signatures of adaptation to plant cell wall in hemibiotrophic fungi.</title>
        <authorList>
            <consortium name="DOE Joint Genome Institute"/>
            <person name="Baroncelli R."/>
            <person name="Diaz J.F."/>
            <person name="Benocci T."/>
            <person name="Peng M."/>
            <person name="Battaglia E."/>
            <person name="Haridas S."/>
            <person name="Andreopoulos W."/>
            <person name="Labutti K."/>
            <person name="Pangilinan J."/>
            <person name="Floch G.L."/>
            <person name="Makela M.R."/>
            <person name="Henrissat B."/>
            <person name="Grigoriev I.V."/>
            <person name="Crouch J.A."/>
            <person name="De Vries R.P."/>
            <person name="Sukno S.A."/>
            <person name="Thon M.R."/>
        </authorList>
    </citation>
    <scope>NUCLEOTIDE SEQUENCE</scope>
    <source>
        <strain evidence="3">MAFF235873</strain>
    </source>
</reference>
<protein>
    <submittedName>
        <fullName evidence="3">Uncharacterized protein</fullName>
    </submittedName>
</protein>
<keyword evidence="2" id="KW-0812">Transmembrane</keyword>
<proteinExistence type="predicted"/>
<keyword evidence="2" id="KW-0472">Membrane</keyword>